<dbReference type="InterPro" id="IPR013968">
    <property type="entry name" value="PKS_KR"/>
</dbReference>
<keyword evidence="2" id="KW-0597">Phosphoprotein</keyword>
<proteinExistence type="predicted"/>
<sequence length="239" mass="26685">MASSLGTVYAFPTQSTYLAANSFLDYFAPYRRQSGLSATTVSLGFVKDLGVLTQDEVAVNSFARAKGQTATGNQVLRALEPAFVKKKLEYEGSVAWSLGVSAVRGQYFYRHRPSRFGEHEASVKRPALGTVPRWYRDPRVSLMLRAMDDAWRYGNGEGNDKSTFGFDDADESPAMCTHHVFRDPPPALSHVGYGEMAVERVEERGRREEEEGWEDAFYMLTSHVPSQNGWPFALAFFAA</sequence>
<dbReference type="SUPFAM" id="SSF51735">
    <property type="entry name" value="NAD(P)-binding Rossmann-fold domains"/>
    <property type="match status" value="1"/>
</dbReference>
<organism evidence="4 5">
    <name type="scientific">Penicillium polonicum</name>
    <dbReference type="NCBI Taxonomy" id="60169"/>
    <lineage>
        <taxon>Eukaryota</taxon>
        <taxon>Fungi</taxon>
        <taxon>Dikarya</taxon>
        <taxon>Ascomycota</taxon>
        <taxon>Pezizomycotina</taxon>
        <taxon>Eurotiomycetes</taxon>
        <taxon>Eurotiomycetidae</taxon>
        <taxon>Eurotiales</taxon>
        <taxon>Aspergillaceae</taxon>
        <taxon>Penicillium</taxon>
    </lineage>
</organism>
<evidence type="ECO:0000313" key="4">
    <source>
        <dbReference type="EMBL" id="OQD71993.1"/>
    </source>
</evidence>
<dbReference type="GO" id="GO:0006633">
    <property type="term" value="P:fatty acid biosynthetic process"/>
    <property type="evidence" value="ECO:0007669"/>
    <property type="project" value="TreeGrafter"/>
</dbReference>
<feature type="domain" description="Ketoreductase (KR)" evidence="3">
    <location>
        <begin position="1"/>
        <end position="48"/>
    </location>
</feature>
<gene>
    <name evidence="4" type="ORF">PENPOL_c001G09406</name>
</gene>
<dbReference type="EMBL" id="MDYM01000001">
    <property type="protein sequence ID" value="OQD71993.1"/>
    <property type="molecule type" value="Genomic_DNA"/>
</dbReference>
<dbReference type="GO" id="GO:0016874">
    <property type="term" value="F:ligase activity"/>
    <property type="evidence" value="ECO:0007669"/>
    <property type="project" value="UniProtKB-KW"/>
</dbReference>
<protein>
    <recommendedName>
        <fullName evidence="3">Ketoreductase (KR) domain-containing protein</fullName>
    </recommendedName>
</protein>
<evidence type="ECO:0000313" key="5">
    <source>
        <dbReference type="Proteomes" id="UP000191408"/>
    </source>
</evidence>
<evidence type="ECO:0000256" key="2">
    <source>
        <dbReference type="ARBA" id="ARBA00022553"/>
    </source>
</evidence>
<dbReference type="STRING" id="60169.A0A1V6P520"/>
<keyword evidence="5" id="KW-1185">Reference proteome</keyword>
<comment type="caution">
    <text evidence="4">The sequence shown here is derived from an EMBL/GenBank/DDBJ whole genome shotgun (WGS) entry which is preliminary data.</text>
</comment>
<name>A0A1V6P520_PENPO</name>
<accession>A0A1V6P520</accession>
<dbReference type="PANTHER" id="PTHR43775:SF37">
    <property type="entry name" value="SI:DKEY-61P9.11"/>
    <property type="match status" value="1"/>
</dbReference>
<dbReference type="GO" id="GO:0004312">
    <property type="term" value="F:fatty acid synthase activity"/>
    <property type="evidence" value="ECO:0007669"/>
    <property type="project" value="TreeGrafter"/>
</dbReference>
<evidence type="ECO:0000259" key="3">
    <source>
        <dbReference type="Pfam" id="PF08659"/>
    </source>
</evidence>
<keyword evidence="1" id="KW-0596">Phosphopantetheine</keyword>
<dbReference type="Proteomes" id="UP000191408">
    <property type="component" value="Unassembled WGS sequence"/>
</dbReference>
<dbReference type="Pfam" id="PF08659">
    <property type="entry name" value="KR"/>
    <property type="match status" value="1"/>
</dbReference>
<dbReference type="InterPro" id="IPR036291">
    <property type="entry name" value="NAD(P)-bd_dom_sf"/>
</dbReference>
<dbReference type="Gene3D" id="3.40.50.720">
    <property type="entry name" value="NAD(P)-binding Rossmann-like Domain"/>
    <property type="match status" value="1"/>
</dbReference>
<evidence type="ECO:0000256" key="1">
    <source>
        <dbReference type="ARBA" id="ARBA00022450"/>
    </source>
</evidence>
<dbReference type="InterPro" id="IPR050091">
    <property type="entry name" value="PKS_NRPS_Biosynth_Enz"/>
</dbReference>
<reference evidence="5" key="1">
    <citation type="journal article" date="2017" name="Nat. Microbiol.">
        <title>Global analysis of biosynthetic gene clusters reveals vast potential of secondary metabolite production in Penicillium species.</title>
        <authorList>
            <person name="Nielsen J.C."/>
            <person name="Grijseels S."/>
            <person name="Prigent S."/>
            <person name="Ji B."/>
            <person name="Dainat J."/>
            <person name="Nielsen K.F."/>
            <person name="Frisvad J.C."/>
            <person name="Workman M."/>
            <person name="Nielsen J."/>
        </authorList>
    </citation>
    <scope>NUCLEOTIDE SEQUENCE [LARGE SCALE GENOMIC DNA]</scope>
    <source>
        <strain evidence="5">IBT 4502</strain>
    </source>
</reference>
<dbReference type="AlphaFoldDB" id="A0A1V6P520"/>
<dbReference type="PANTHER" id="PTHR43775">
    <property type="entry name" value="FATTY ACID SYNTHASE"/>
    <property type="match status" value="1"/>
</dbReference>
<dbReference type="GO" id="GO:0044550">
    <property type="term" value="P:secondary metabolite biosynthetic process"/>
    <property type="evidence" value="ECO:0007669"/>
    <property type="project" value="TreeGrafter"/>
</dbReference>